<dbReference type="SMART" id="SM01022">
    <property type="entry name" value="ASCH"/>
    <property type="match status" value="1"/>
</dbReference>
<dbReference type="InterPro" id="IPR015947">
    <property type="entry name" value="PUA-like_sf"/>
</dbReference>
<name>A0A8S5SNL2_9CAUD</name>
<protein>
    <recommendedName>
        <fullName evidence="1">ASCH domain-containing protein</fullName>
    </recommendedName>
</protein>
<proteinExistence type="predicted"/>
<accession>A0A8S5SNL2</accession>
<feature type="domain" description="ASCH" evidence="1">
    <location>
        <begin position="1"/>
        <end position="88"/>
    </location>
</feature>
<dbReference type="SUPFAM" id="SSF88697">
    <property type="entry name" value="PUA domain-like"/>
    <property type="match status" value="1"/>
</dbReference>
<evidence type="ECO:0000259" key="1">
    <source>
        <dbReference type="SMART" id="SM01022"/>
    </source>
</evidence>
<evidence type="ECO:0000313" key="2">
    <source>
        <dbReference type="EMBL" id="DAF52387.1"/>
    </source>
</evidence>
<dbReference type="EMBL" id="BK032636">
    <property type="protein sequence ID" value="DAF52387.1"/>
    <property type="molecule type" value="Genomic_DNA"/>
</dbReference>
<dbReference type="InterPro" id="IPR007374">
    <property type="entry name" value="ASCH_domain"/>
</dbReference>
<organism evidence="2">
    <name type="scientific">Siphoviridae sp. cteZR38</name>
    <dbReference type="NCBI Taxonomy" id="2827906"/>
    <lineage>
        <taxon>Viruses</taxon>
        <taxon>Duplodnaviria</taxon>
        <taxon>Heunggongvirae</taxon>
        <taxon>Uroviricota</taxon>
        <taxon>Caudoviricetes</taxon>
    </lineage>
</organism>
<dbReference type="Pfam" id="PF04266">
    <property type="entry name" value="ASCH"/>
    <property type="match status" value="1"/>
</dbReference>
<reference evidence="2" key="1">
    <citation type="journal article" date="2021" name="Proc. Natl. Acad. Sci. U.S.A.">
        <title>A Catalog of Tens of Thousands of Viruses from Human Metagenomes Reveals Hidden Associations with Chronic Diseases.</title>
        <authorList>
            <person name="Tisza M.J."/>
            <person name="Buck C.B."/>
        </authorList>
    </citation>
    <scope>NUCLEOTIDE SEQUENCE</scope>
    <source>
        <strain evidence="2">CteZR38</strain>
    </source>
</reference>
<dbReference type="Gene3D" id="2.30.130.30">
    <property type="entry name" value="Hypothetical protein"/>
    <property type="match status" value="1"/>
</dbReference>
<sequence>MEKRATIRKSDKGLKEGDLVKCTFEWTDDYLIRRVRSVEKVKFKDLDNAHAWFEGYKHVDLLKHELQCIYPDMGNNTVLFQIKFKHPPESEKRL</sequence>